<dbReference type="Proteomes" id="UP000729290">
    <property type="component" value="Unassembled WGS sequence"/>
</dbReference>
<accession>A0ABS2G8X1</accession>
<proteinExistence type="predicted"/>
<name>A0ABS2G8X1_9FIRM</name>
<comment type="caution">
    <text evidence="1">The sequence shown here is derived from an EMBL/GenBank/DDBJ whole genome shotgun (WGS) entry which is preliminary data.</text>
</comment>
<dbReference type="RefSeq" id="WP_205132744.1">
    <property type="nucleotide sequence ID" value="NZ_JACSNT010000002.1"/>
</dbReference>
<gene>
    <name evidence="1" type="ORF">H9X83_07020</name>
</gene>
<protein>
    <submittedName>
        <fullName evidence="1">Uncharacterized protein</fullName>
    </submittedName>
</protein>
<keyword evidence="2" id="KW-1185">Reference proteome</keyword>
<sequence length="69" mass="8268">MKYRNCVKSTWKAMKKHDILEKTRTDVPIFEGVRGMVEKYREAIIEMINTITDEKILKKIYSYILSIKK</sequence>
<evidence type="ECO:0000313" key="2">
    <source>
        <dbReference type="Proteomes" id="UP000729290"/>
    </source>
</evidence>
<dbReference type="EMBL" id="JACSNV010000008">
    <property type="protein sequence ID" value="MBM6877911.1"/>
    <property type="molecule type" value="Genomic_DNA"/>
</dbReference>
<reference evidence="1 2" key="1">
    <citation type="journal article" date="2021" name="Sci. Rep.">
        <title>The distribution of antibiotic resistance genes in chicken gut microbiota commensals.</title>
        <authorList>
            <person name="Juricova H."/>
            <person name="Matiasovicova J."/>
            <person name="Kubasova T."/>
            <person name="Cejkova D."/>
            <person name="Rychlik I."/>
        </authorList>
    </citation>
    <scope>NUCLEOTIDE SEQUENCE [LARGE SCALE GENOMIC DNA]</scope>
    <source>
        <strain evidence="1 2">An431b</strain>
    </source>
</reference>
<evidence type="ECO:0000313" key="1">
    <source>
        <dbReference type="EMBL" id="MBM6877911.1"/>
    </source>
</evidence>
<organism evidence="1 2">
    <name type="scientific">Anaerotignum lactatifermentans</name>
    <dbReference type="NCBI Taxonomy" id="160404"/>
    <lineage>
        <taxon>Bacteria</taxon>
        <taxon>Bacillati</taxon>
        <taxon>Bacillota</taxon>
        <taxon>Clostridia</taxon>
        <taxon>Lachnospirales</taxon>
        <taxon>Anaerotignaceae</taxon>
        <taxon>Anaerotignum</taxon>
    </lineage>
</organism>